<protein>
    <submittedName>
        <fullName evidence="1">Uncharacterized protein</fullName>
    </submittedName>
</protein>
<keyword evidence="2" id="KW-1185">Reference proteome</keyword>
<dbReference type="RefSeq" id="WP_145078000.1">
    <property type="nucleotide sequence ID" value="NZ_CP036425.1"/>
</dbReference>
<name>A0A517YVQ1_9BACT</name>
<sequence>MILPLKHNHASVIKQTAILARDLGCSRIATDPQLLRAVLNSAQHSEKPDVFACWTSYIEGVFPQDEGRDESVWHTDSCIFEIKDSLSDGKNDLMKPIRKLGVRAMGSFRVRVSHESAFDAQKLIDYVYNFHNCDDGWGYVVLTEQGTWKWLKQPMRFKPEFRDIYAEYCLLLKLWPQGTTDKSKSVVKREIKKIDDIDVEIIRQYVRDYPDVTQGHITRGCGIRKRKPKEFEEKMNRIGIYRNPRSGWFVKEDNLDQANVRDGIALSANNQSLLQTNPQGDDNR</sequence>
<dbReference type="EMBL" id="CP036425">
    <property type="protein sequence ID" value="QDU34286.1"/>
    <property type="molecule type" value="Genomic_DNA"/>
</dbReference>
<dbReference type="KEGG" id="pcor:KS4_23530"/>
<accession>A0A517YVQ1</accession>
<reference evidence="1 2" key="1">
    <citation type="submission" date="2019-02" db="EMBL/GenBank/DDBJ databases">
        <title>Deep-cultivation of Planctomycetes and their phenomic and genomic characterization uncovers novel biology.</title>
        <authorList>
            <person name="Wiegand S."/>
            <person name="Jogler M."/>
            <person name="Boedeker C."/>
            <person name="Pinto D."/>
            <person name="Vollmers J."/>
            <person name="Rivas-Marin E."/>
            <person name="Kohn T."/>
            <person name="Peeters S.H."/>
            <person name="Heuer A."/>
            <person name="Rast P."/>
            <person name="Oberbeckmann S."/>
            <person name="Bunk B."/>
            <person name="Jeske O."/>
            <person name="Meyerdierks A."/>
            <person name="Storesund J.E."/>
            <person name="Kallscheuer N."/>
            <person name="Luecker S."/>
            <person name="Lage O.M."/>
            <person name="Pohl T."/>
            <person name="Merkel B.J."/>
            <person name="Hornburger P."/>
            <person name="Mueller R.-W."/>
            <person name="Bruemmer F."/>
            <person name="Labrenz M."/>
            <person name="Spormann A.M."/>
            <person name="Op den Camp H."/>
            <person name="Overmann J."/>
            <person name="Amann R."/>
            <person name="Jetten M.S.M."/>
            <person name="Mascher T."/>
            <person name="Medema M.H."/>
            <person name="Devos D.P."/>
            <person name="Kaster A.-K."/>
            <person name="Ovreas L."/>
            <person name="Rohde M."/>
            <person name="Galperin M.Y."/>
            <person name="Jogler C."/>
        </authorList>
    </citation>
    <scope>NUCLEOTIDE SEQUENCE [LARGE SCALE GENOMIC DNA]</scope>
    <source>
        <strain evidence="1 2">KS4</strain>
    </source>
</reference>
<gene>
    <name evidence="1" type="ORF">KS4_23530</name>
</gene>
<organism evidence="1 2">
    <name type="scientific">Poriferisphaera corsica</name>
    <dbReference type="NCBI Taxonomy" id="2528020"/>
    <lineage>
        <taxon>Bacteria</taxon>
        <taxon>Pseudomonadati</taxon>
        <taxon>Planctomycetota</taxon>
        <taxon>Phycisphaerae</taxon>
        <taxon>Phycisphaerales</taxon>
        <taxon>Phycisphaeraceae</taxon>
        <taxon>Poriferisphaera</taxon>
    </lineage>
</organism>
<dbReference type="Proteomes" id="UP000317369">
    <property type="component" value="Chromosome"/>
</dbReference>
<proteinExistence type="predicted"/>
<dbReference type="AlphaFoldDB" id="A0A517YVQ1"/>
<evidence type="ECO:0000313" key="2">
    <source>
        <dbReference type="Proteomes" id="UP000317369"/>
    </source>
</evidence>
<evidence type="ECO:0000313" key="1">
    <source>
        <dbReference type="EMBL" id="QDU34286.1"/>
    </source>
</evidence>